<feature type="domain" description="DUF4468" evidence="2">
    <location>
        <begin position="59"/>
        <end position="151"/>
    </location>
</feature>
<dbReference type="RefSeq" id="WP_136875098.1">
    <property type="nucleotide sequence ID" value="NZ_SWBO01000002.1"/>
</dbReference>
<dbReference type="Gene3D" id="3.30.530.80">
    <property type="match status" value="1"/>
</dbReference>
<dbReference type="Pfam" id="PF14730">
    <property type="entry name" value="DUF4468"/>
    <property type="match status" value="1"/>
</dbReference>
<dbReference type="Proteomes" id="UP000310477">
    <property type="component" value="Unassembled WGS sequence"/>
</dbReference>
<evidence type="ECO:0000313" key="3">
    <source>
        <dbReference type="EMBL" id="TKC02639.1"/>
    </source>
</evidence>
<dbReference type="EMBL" id="SWBO01000002">
    <property type="protein sequence ID" value="TKC02639.1"/>
    <property type="molecule type" value="Genomic_DNA"/>
</dbReference>
<dbReference type="InterPro" id="IPR027823">
    <property type="entry name" value="DUF4468"/>
</dbReference>
<accession>A0A4U1C9Q2</accession>
<proteinExistence type="predicted"/>
<protein>
    <submittedName>
        <fullName evidence="3">DUF4468 domain-containing protein</fullName>
    </submittedName>
</protein>
<reference evidence="3 4" key="1">
    <citation type="submission" date="2019-04" db="EMBL/GenBank/DDBJ databases">
        <title>Pedobacter sp. AR-2-6 sp. nov., isolated from Arctic soil.</title>
        <authorList>
            <person name="Dahal R.H."/>
            <person name="Kim D.-U."/>
        </authorList>
    </citation>
    <scope>NUCLEOTIDE SEQUENCE [LARGE SCALE GENOMIC DNA]</scope>
    <source>
        <strain evidence="3 4">AR-2-6</strain>
    </source>
</reference>
<dbReference type="AlphaFoldDB" id="A0A4U1C9Q2"/>
<dbReference type="OrthoDB" id="754421at2"/>
<gene>
    <name evidence="3" type="ORF">FA045_05020</name>
</gene>
<feature type="chain" id="PRO_5020520962" evidence="1">
    <location>
        <begin position="24"/>
        <end position="216"/>
    </location>
</feature>
<evidence type="ECO:0000313" key="4">
    <source>
        <dbReference type="Proteomes" id="UP000310477"/>
    </source>
</evidence>
<name>A0A4U1C9Q2_9SPHI</name>
<keyword evidence="4" id="KW-1185">Reference proteome</keyword>
<feature type="signal peptide" evidence="1">
    <location>
        <begin position="1"/>
        <end position="23"/>
    </location>
</feature>
<organism evidence="3 4">
    <name type="scientific">Pedobacter cryotolerans</name>
    <dbReference type="NCBI Taxonomy" id="2571270"/>
    <lineage>
        <taxon>Bacteria</taxon>
        <taxon>Pseudomonadati</taxon>
        <taxon>Bacteroidota</taxon>
        <taxon>Sphingobacteriia</taxon>
        <taxon>Sphingobacteriales</taxon>
        <taxon>Sphingobacteriaceae</taxon>
        <taxon>Pedobacter</taxon>
    </lineage>
</organism>
<keyword evidence="1" id="KW-0732">Signal</keyword>
<evidence type="ECO:0000259" key="2">
    <source>
        <dbReference type="Pfam" id="PF14730"/>
    </source>
</evidence>
<sequence>MKKSKLMFSLALGALFFSLQVSAQDAITWSTQRNGAKVADTVALGDYLPLKDGVVYVETVIEIPNVNQKELFSRAKLAIQKTFTNSKMGTSNYDAESGICSINNFYDISDMTAFSALATNNPVTDQYNFNALLSIIVKDGKYKIKMEVPQYSYGQASRYKTYSDFQGSAVPVSTLANSRQGNKRQRMRVLKTLNDKMLVTFNLVQKEMSKKLDNDF</sequence>
<comment type="caution">
    <text evidence="3">The sequence shown here is derived from an EMBL/GenBank/DDBJ whole genome shotgun (WGS) entry which is preliminary data.</text>
</comment>
<evidence type="ECO:0000256" key="1">
    <source>
        <dbReference type="SAM" id="SignalP"/>
    </source>
</evidence>